<proteinExistence type="predicted"/>
<dbReference type="GO" id="GO:0016787">
    <property type="term" value="F:hydrolase activity"/>
    <property type="evidence" value="ECO:0007669"/>
    <property type="project" value="UniProtKB-KW"/>
</dbReference>
<keyword evidence="1" id="KW-0378">Hydrolase</keyword>
<name>A0A1D6F3S8_MAIZE</name>
<evidence type="ECO:0000313" key="1">
    <source>
        <dbReference type="EMBL" id="ONM25992.1"/>
    </source>
</evidence>
<sequence length="107" mass="12682">MDVHSLCGFCSPKLWPQYVFVTSTNILYAFIILKLKSHCAFVDLCFCRTLLYFIHSEHCFIFIHSELVFLPNTFLFCSELNCQTFDRHLSNILMPQLLLKLKSHWME</sequence>
<protein>
    <submittedName>
        <fullName evidence="1">Ubiquitin carboxyl-terminal hydrolase</fullName>
    </submittedName>
</protein>
<organism evidence="1">
    <name type="scientific">Zea mays</name>
    <name type="common">Maize</name>
    <dbReference type="NCBI Taxonomy" id="4577"/>
    <lineage>
        <taxon>Eukaryota</taxon>
        <taxon>Viridiplantae</taxon>
        <taxon>Streptophyta</taxon>
        <taxon>Embryophyta</taxon>
        <taxon>Tracheophyta</taxon>
        <taxon>Spermatophyta</taxon>
        <taxon>Magnoliopsida</taxon>
        <taxon>Liliopsida</taxon>
        <taxon>Poales</taxon>
        <taxon>Poaceae</taxon>
        <taxon>PACMAD clade</taxon>
        <taxon>Panicoideae</taxon>
        <taxon>Andropogonodae</taxon>
        <taxon>Andropogoneae</taxon>
        <taxon>Tripsacinae</taxon>
        <taxon>Zea</taxon>
    </lineage>
</organism>
<reference evidence="1" key="1">
    <citation type="submission" date="2015-12" db="EMBL/GenBank/DDBJ databases">
        <title>Update maize B73 reference genome by single molecule sequencing technologies.</title>
        <authorList>
            <consortium name="Maize Genome Sequencing Project"/>
            <person name="Ware D."/>
        </authorList>
    </citation>
    <scope>NUCLEOTIDE SEQUENCE [LARGE SCALE GENOMIC DNA]</scope>
    <source>
        <tissue evidence="1">Seedling</tissue>
    </source>
</reference>
<dbReference type="AlphaFoldDB" id="A0A1D6F3S8"/>
<gene>
    <name evidence="1" type="ORF">ZEAMMB73_Zm00001d007096</name>
</gene>
<dbReference type="EMBL" id="CM007648">
    <property type="protein sequence ID" value="ONM25992.1"/>
    <property type="molecule type" value="Genomic_DNA"/>
</dbReference>
<accession>A0A1D6F3S8</accession>